<evidence type="ECO:0000313" key="1">
    <source>
        <dbReference type="EMBL" id="OSC96715.1"/>
    </source>
</evidence>
<gene>
    <name evidence="1" type="ORF">PYCCODRAFT_1440845</name>
</gene>
<dbReference type="AlphaFoldDB" id="A0A1Y2I6F9"/>
<sequence>MPLQERLLSVLATRSRCEAKSTSYVARRTQARSLPPRKQDCVPSMDEPLEVTSMCRALPAYTVV</sequence>
<keyword evidence="2" id="KW-1185">Reference proteome</keyword>
<dbReference type="EMBL" id="KZ084168">
    <property type="protein sequence ID" value="OSC96715.1"/>
    <property type="molecule type" value="Genomic_DNA"/>
</dbReference>
<proteinExistence type="predicted"/>
<organism evidence="1 2">
    <name type="scientific">Trametes coccinea (strain BRFM310)</name>
    <name type="common">Pycnoporus coccineus</name>
    <dbReference type="NCBI Taxonomy" id="1353009"/>
    <lineage>
        <taxon>Eukaryota</taxon>
        <taxon>Fungi</taxon>
        <taxon>Dikarya</taxon>
        <taxon>Basidiomycota</taxon>
        <taxon>Agaricomycotina</taxon>
        <taxon>Agaricomycetes</taxon>
        <taxon>Polyporales</taxon>
        <taxon>Polyporaceae</taxon>
        <taxon>Trametes</taxon>
    </lineage>
</organism>
<evidence type="ECO:0000313" key="2">
    <source>
        <dbReference type="Proteomes" id="UP000193067"/>
    </source>
</evidence>
<name>A0A1Y2I6F9_TRAC3</name>
<protein>
    <submittedName>
        <fullName evidence="1">Uncharacterized protein</fullName>
    </submittedName>
</protein>
<dbReference type="Proteomes" id="UP000193067">
    <property type="component" value="Unassembled WGS sequence"/>
</dbReference>
<accession>A0A1Y2I6F9</accession>
<reference evidence="1 2" key="1">
    <citation type="journal article" date="2015" name="Biotechnol. Biofuels">
        <title>Enhanced degradation of softwood versus hardwood by the white-rot fungus Pycnoporus coccineus.</title>
        <authorList>
            <person name="Couturier M."/>
            <person name="Navarro D."/>
            <person name="Chevret D."/>
            <person name="Henrissat B."/>
            <person name="Piumi F."/>
            <person name="Ruiz-Duenas F.J."/>
            <person name="Martinez A.T."/>
            <person name="Grigoriev I.V."/>
            <person name="Riley R."/>
            <person name="Lipzen A."/>
            <person name="Berrin J.G."/>
            <person name="Master E.R."/>
            <person name="Rosso M.N."/>
        </authorList>
    </citation>
    <scope>NUCLEOTIDE SEQUENCE [LARGE SCALE GENOMIC DNA]</scope>
    <source>
        <strain evidence="1 2">BRFM310</strain>
    </source>
</reference>